<dbReference type="InterPro" id="IPR045187">
    <property type="entry name" value="CcO_II"/>
</dbReference>
<evidence type="ECO:0000256" key="1">
    <source>
        <dbReference type="ARBA" id="ARBA00004141"/>
    </source>
</evidence>
<evidence type="ECO:0000313" key="21">
    <source>
        <dbReference type="Proteomes" id="UP000188174"/>
    </source>
</evidence>
<dbReference type="Pfam" id="PF02790">
    <property type="entry name" value="COX2_TM"/>
    <property type="match status" value="1"/>
</dbReference>
<evidence type="ECO:0000256" key="12">
    <source>
        <dbReference type="ARBA" id="ARBA00024688"/>
    </source>
</evidence>
<comment type="function">
    <text evidence="12 15">Subunits I and II form the functional core of the enzyme complex. Electrons originating in cytochrome c are transferred via heme a and Cu(A) to the binuclear center formed by heme a3 and Cu(B).</text>
</comment>
<dbReference type="EMBL" id="CP019630">
    <property type="protein sequence ID" value="AQQ07185.1"/>
    <property type="molecule type" value="Genomic_DNA"/>
</dbReference>
<dbReference type="PROSITE" id="PS50999">
    <property type="entry name" value="COX2_TM"/>
    <property type="match status" value="1"/>
</dbReference>
<comment type="catalytic activity">
    <reaction evidence="13 15">
        <text>4 Fe(II)-[cytochrome c] + O2 + 8 H(+)(in) = 4 Fe(III)-[cytochrome c] + 2 H2O + 4 H(+)(out)</text>
        <dbReference type="Rhea" id="RHEA:11436"/>
        <dbReference type="Rhea" id="RHEA-COMP:10350"/>
        <dbReference type="Rhea" id="RHEA-COMP:14399"/>
        <dbReference type="ChEBI" id="CHEBI:15377"/>
        <dbReference type="ChEBI" id="CHEBI:15378"/>
        <dbReference type="ChEBI" id="CHEBI:15379"/>
        <dbReference type="ChEBI" id="CHEBI:29033"/>
        <dbReference type="ChEBI" id="CHEBI:29034"/>
        <dbReference type="EC" id="7.1.1.9"/>
    </reaction>
</comment>
<feature type="transmembrane region" description="Helical" evidence="16">
    <location>
        <begin position="90"/>
        <end position="112"/>
    </location>
</feature>
<dbReference type="PROSITE" id="PS50857">
    <property type="entry name" value="COX2_CUA"/>
    <property type="match status" value="1"/>
</dbReference>
<feature type="signal peptide" evidence="17">
    <location>
        <begin position="1"/>
        <end position="19"/>
    </location>
</feature>
<evidence type="ECO:0000256" key="3">
    <source>
        <dbReference type="ARBA" id="ARBA00022448"/>
    </source>
</evidence>
<dbReference type="Proteomes" id="UP000188174">
    <property type="component" value="Chromosome"/>
</dbReference>
<evidence type="ECO:0000259" key="19">
    <source>
        <dbReference type="PROSITE" id="PS50999"/>
    </source>
</evidence>
<evidence type="ECO:0000256" key="7">
    <source>
        <dbReference type="ARBA" id="ARBA00022967"/>
    </source>
</evidence>
<keyword evidence="21" id="KW-1185">Reference proteome</keyword>
<feature type="domain" description="Cytochrome oxidase subunit II transmembrane region profile" evidence="19">
    <location>
        <begin position="23"/>
        <end position="118"/>
    </location>
</feature>
<feature type="chain" id="PRO_5047118937" description="Cytochrome c oxidase subunit 2" evidence="17">
    <location>
        <begin position="20"/>
        <end position="300"/>
    </location>
</feature>
<keyword evidence="4 14" id="KW-0679">Respiratory chain</keyword>
<protein>
    <recommendedName>
        <fullName evidence="15">Cytochrome c oxidase subunit 2</fullName>
        <ecNumber evidence="15">7.1.1.9</ecNumber>
    </recommendedName>
</protein>
<evidence type="ECO:0000256" key="4">
    <source>
        <dbReference type="ARBA" id="ARBA00022660"/>
    </source>
</evidence>
<dbReference type="InterPro" id="IPR011759">
    <property type="entry name" value="Cyt_c_oxidase_su2_TM_dom"/>
</dbReference>
<dbReference type="PRINTS" id="PR01166">
    <property type="entry name" value="CYCOXIDASEII"/>
</dbReference>
<organism evidence="20 21">
    <name type="scientific">Roseibium algicola</name>
    <dbReference type="NCBI Taxonomy" id="2857014"/>
    <lineage>
        <taxon>Bacteria</taxon>
        <taxon>Pseudomonadati</taxon>
        <taxon>Pseudomonadota</taxon>
        <taxon>Alphaproteobacteria</taxon>
        <taxon>Hyphomicrobiales</taxon>
        <taxon>Stappiaceae</taxon>
        <taxon>Roseibium</taxon>
    </lineage>
</organism>
<keyword evidence="6 15" id="KW-0479">Metal-binding</keyword>
<dbReference type="CDD" id="cd13912">
    <property type="entry name" value="CcO_II_C"/>
    <property type="match status" value="1"/>
</dbReference>
<evidence type="ECO:0000256" key="15">
    <source>
        <dbReference type="RuleBase" id="RU004024"/>
    </source>
</evidence>
<dbReference type="Gene3D" id="1.10.287.90">
    <property type="match status" value="1"/>
</dbReference>
<dbReference type="InterPro" id="IPR001505">
    <property type="entry name" value="Copper_CuA"/>
</dbReference>
<dbReference type="InterPro" id="IPR036257">
    <property type="entry name" value="Cyt_c_oxidase_su2_TM_sf"/>
</dbReference>
<evidence type="ECO:0000256" key="6">
    <source>
        <dbReference type="ARBA" id="ARBA00022723"/>
    </source>
</evidence>
<evidence type="ECO:0000256" key="8">
    <source>
        <dbReference type="ARBA" id="ARBA00022982"/>
    </source>
</evidence>
<evidence type="ECO:0000256" key="14">
    <source>
        <dbReference type="RuleBase" id="RU000456"/>
    </source>
</evidence>
<dbReference type="Gene3D" id="2.60.40.420">
    <property type="entry name" value="Cupredoxins - blue copper proteins"/>
    <property type="match status" value="1"/>
</dbReference>
<accession>A0ABM6I9M8</accession>
<keyword evidence="11 16" id="KW-0472">Membrane</keyword>
<evidence type="ECO:0000256" key="2">
    <source>
        <dbReference type="ARBA" id="ARBA00007866"/>
    </source>
</evidence>
<name>A0ABM6I9M8_9HYPH</name>
<dbReference type="EC" id="7.1.1.9" evidence="15"/>
<keyword evidence="9 16" id="KW-1133">Transmembrane helix</keyword>
<feature type="domain" description="Cytochrome oxidase subunit II copper A binding" evidence="18">
    <location>
        <begin position="119"/>
        <end position="264"/>
    </location>
</feature>
<comment type="cofactor">
    <cofactor evidence="15">
        <name>Cu cation</name>
        <dbReference type="ChEBI" id="CHEBI:23378"/>
    </cofactor>
    <text evidence="15">Binds a copper A center.</text>
</comment>
<dbReference type="SUPFAM" id="SSF81464">
    <property type="entry name" value="Cytochrome c oxidase subunit II-like, transmembrane region"/>
    <property type="match status" value="1"/>
</dbReference>
<gene>
    <name evidence="20" type="ORF">B0E33_06410</name>
</gene>
<evidence type="ECO:0000256" key="5">
    <source>
        <dbReference type="ARBA" id="ARBA00022692"/>
    </source>
</evidence>
<evidence type="ECO:0000259" key="18">
    <source>
        <dbReference type="PROSITE" id="PS50857"/>
    </source>
</evidence>
<keyword evidence="10 15" id="KW-0186">Copper</keyword>
<keyword evidence="8 14" id="KW-0249">Electron transport</keyword>
<comment type="similarity">
    <text evidence="2 14">Belongs to the cytochrome c oxidase subunit 2 family.</text>
</comment>
<dbReference type="PROSITE" id="PS00078">
    <property type="entry name" value="COX2"/>
    <property type="match status" value="1"/>
</dbReference>
<evidence type="ECO:0000256" key="10">
    <source>
        <dbReference type="ARBA" id="ARBA00023008"/>
    </source>
</evidence>
<evidence type="ECO:0000256" key="13">
    <source>
        <dbReference type="ARBA" id="ARBA00047816"/>
    </source>
</evidence>
<keyword evidence="3 14" id="KW-0813">Transport</keyword>
<dbReference type="Pfam" id="PF00116">
    <property type="entry name" value="COX2"/>
    <property type="match status" value="1"/>
</dbReference>
<evidence type="ECO:0000256" key="11">
    <source>
        <dbReference type="ARBA" id="ARBA00023136"/>
    </source>
</evidence>
<dbReference type="InterPro" id="IPR034210">
    <property type="entry name" value="CcO_II_C"/>
</dbReference>
<proteinExistence type="inferred from homology"/>
<dbReference type="PANTHER" id="PTHR22888:SF9">
    <property type="entry name" value="CYTOCHROME C OXIDASE SUBUNIT 2"/>
    <property type="match status" value="1"/>
</dbReference>
<dbReference type="PANTHER" id="PTHR22888">
    <property type="entry name" value="CYTOCHROME C OXIDASE, SUBUNIT II"/>
    <property type="match status" value="1"/>
</dbReference>
<dbReference type="InterPro" id="IPR002429">
    <property type="entry name" value="CcO_II-like_C"/>
</dbReference>
<dbReference type="NCBIfam" id="TIGR02866">
    <property type="entry name" value="CoxB"/>
    <property type="match status" value="1"/>
</dbReference>
<feature type="transmembrane region" description="Helical" evidence="16">
    <location>
        <begin position="43"/>
        <end position="69"/>
    </location>
</feature>
<keyword evidence="5 14" id="KW-0812">Transmembrane</keyword>
<evidence type="ECO:0000256" key="17">
    <source>
        <dbReference type="SAM" id="SignalP"/>
    </source>
</evidence>
<dbReference type="InterPro" id="IPR014222">
    <property type="entry name" value="Cyt_c_oxidase_su2"/>
</dbReference>
<sequence length="300" mass="33121">MTMAGAAATFAGVSTAALAAESGIKEWQLGFQASVTDVMDDITWFNGFTLVIITVITLFVLALLIVCMTRFSAKKNPVPSRTSHNTMIEVVWTVAPILILVVIAIPSFRLLYKQLDIPEYEMTIKATGYQWYWGYEYTDENMGELSFDSIMVKDDERQAVADARGVTLNEVPRLLSVDYDLVIPVDTTVRVQVTSEDVIHAFAMPSFGVKIDAIPGRLNETWFHAREEGVYYGQCSELCGKDHAFMPIAIRVVSKDQFQTWSTAAQDDLDTANQQLLASIADAKKVAAAGKLEEISVAAK</sequence>
<evidence type="ECO:0000256" key="16">
    <source>
        <dbReference type="SAM" id="Phobius"/>
    </source>
</evidence>
<reference evidence="20 21" key="1">
    <citation type="submission" date="2017-02" db="EMBL/GenBank/DDBJ databases">
        <authorList>
            <person name="Jeong S."/>
        </authorList>
    </citation>
    <scope>NUCLEOTIDE SEQUENCE [LARGE SCALE GENOMIC DNA]</scope>
    <source>
        <strain evidence="20 21">RMAR6-6</strain>
    </source>
</reference>
<dbReference type="SUPFAM" id="SSF49503">
    <property type="entry name" value="Cupredoxins"/>
    <property type="match status" value="1"/>
</dbReference>
<evidence type="ECO:0000256" key="9">
    <source>
        <dbReference type="ARBA" id="ARBA00022989"/>
    </source>
</evidence>
<comment type="subcellular location">
    <subcellularLocation>
        <location evidence="14">Cell membrane</location>
        <topology evidence="14">Multi-pass membrane protein</topology>
    </subcellularLocation>
    <subcellularLocation>
        <location evidence="1">Membrane</location>
        <topology evidence="1">Multi-pass membrane protein</topology>
    </subcellularLocation>
</comment>
<dbReference type="InterPro" id="IPR008972">
    <property type="entry name" value="Cupredoxin"/>
</dbReference>
<keyword evidence="7" id="KW-1278">Translocase</keyword>
<evidence type="ECO:0000313" key="20">
    <source>
        <dbReference type="EMBL" id="AQQ07185.1"/>
    </source>
</evidence>
<keyword evidence="17" id="KW-0732">Signal</keyword>